<reference evidence="2 3" key="1">
    <citation type="submission" date="2018-04" db="EMBL/GenBank/DDBJ databases">
        <title>Micromonosporas from Atacama Desert.</title>
        <authorList>
            <person name="Carro L."/>
            <person name="Klenk H.-P."/>
            <person name="Goodfellow M."/>
        </authorList>
    </citation>
    <scope>NUCLEOTIDE SEQUENCE [LARGE SCALE GENOMIC DNA]</scope>
    <source>
        <strain evidence="2 3">LB19</strain>
    </source>
</reference>
<evidence type="ECO:0000313" key="3">
    <source>
        <dbReference type="Proteomes" id="UP000278981"/>
    </source>
</evidence>
<feature type="region of interest" description="Disordered" evidence="1">
    <location>
        <begin position="48"/>
        <end position="80"/>
    </location>
</feature>
<proteinExistence type="predicted"/>
<feature type="compositionally biased region" description="Polar residues" evidence="1">
    <location>
        <begin position="50"/>
        <end position="67"/>
    </location>
</feature>
<accession>A0A3N9X748</accession>
<name>A0A3N9X748_9ACTN</name>
<feature type="region of interest" description="Disordered" evidence="1">
    <location>
        <begin position="109"/>
        <end position="145"/>
    </location>
</feature>
<dbReference type="AlphaFoldDB" id="A0A3N9X748"/>
<dbReference type="Proteomes" id="UP000278981">
    <property type="component" value="Unassembled WGS sequence"/>
</dbReference>
<evidence type="ECO:0000256" key="1">
    <source>
        <dbReference type="SAM" id="MobiDB-lite"/>
    </source>
</evidence>
<feature type="compositionally biased region" description="Basic and acidic residues" evidence="1">
    <location>
        <begin position="126"/>
        <end position="137"/>
    </location>
</feature>
<gene>
    <name evidence="2" type="ORF">DDE19_34315</name>
</gene>
<dbReference type="EMBL" id="QDGB01000435">
    <property type="protein sequence ID" value="RQX08802.1"/>
    <property type="molecule type" value="Genomic_DNA"/>
</dbReference>
<feature type="compositionally biased region" description="Polar residues" evidence="1">
    <location>
        <begin position="114"/>
        <end position="125"/>
    </location>
</feature>
<sequence length="145" mass="16025">MPDIQVLPTDHAPQPPALTAAGTARVVAVASGRDPAWRIRWDDVQFQRGYGSSATGPSMPEDNNYSWQPAAPEFQHTDSSNNLADISYTTQQTNSLNITADNWQRSKVAGVPSSVATPAPQTELNPKTDREPTPEPRPRKRRHRR</sequence>
<dbReference type="RefSeq" id="WP_124823367.1">
    <property type="nucleotide sequence ID" value="NZ_QDGB01000435.1"/>
</dbReference>
<evidence type="ECO:0000313" key="2">
    <source>
        <dbReference type="EMBL" id="RQX08802.1"/>
    </source>
</evidence>
<comment type="caution">
    <text evidence="2">The sequence shown here is derived from an EMBL/GenBank/DDBJ whole genome shotgun (WGS) entry which is preliminary data.</text>
</comment>
<organism evidence="2 3">
    <name type="scientific">Micromonospora ureilytica</name>
    <dbReference type="NCBI Taxonomy" id="709868"/>
    <lineage>
        <taxon>Bacteria</taxon>
        <taxon>Bacillati</taxon>
        <taxon>Actinomycetota</taxon>
        <taxon>Actinomycetes</taxon>
        <taxon>Micromonosporales</taxon>
        <taxon>Micromonosporaceae</taxon>
        <taxon>Micromonospora</taxon>
    </lineage>
</organism>
<protein>
    <submittedName>
        <fullName evidence="2">Uncharacterized protein</fullName>
    </submittedName>
</protein>